<feature type="binding site" evidence="11">
    <location>
        <position position="196"/>
    </location>
    <ligand>
        <name>Fe cation</name>
        <dbReference type="ChEBI" id="CHEBI:24875"/>
        <note>catalytic</note>
    </ligand>
</feature>
<gene>
    <name evidence="13" type="ORF">JMJ77_012027</name>
</gene>
<dbReference type="PANTHER" id="PTHR12918">
    <property type="entry name" value="CYSTEINE DIOXYGENASE"/>
    <property type="match status" value="1"/>
</dbReference>
<sequence>MQRLETEDYICRLLFRFTHPVDPDWHQHLSTLFTMPHPEDTTSPKGLGKFGELVSALKDALGSSGLTCDDVDLDLLMDLMKNYASNEREWGAFAFANSSMAYTRNLVDEGNGKSNLLVLVWTPGKGSPIHSHSNAHCLMKILKGSLTETRYDFPQDSNRGTDSAVLNDTNQSMHVALESVYTENHVAYMSDDQGVHKMWNNSNEFAVSLHLYTPPNIVKNGCYVFDAETGKGTLVKNCEYYSVHGHRDTDTLARVTKKLAPSLP</sequence>
<protein>
    <recommendedName>
        <fullName evidence="9 12">Cysteine dioxygenase</fullName>
        <ecNumber evidence="3 12">1.13.11.20</ecNumber>
    </recommendedName>
</protein>
<keyword evidence="8 11" id="KW-0408">Iron</keyword>
<comment type="catalytic activity">
    <reaction evidence="1 12">
        <text>L-cysteine + O2 = 3-sulfino-L-alanine + H(+)</text>
        <dbReference type="Rhea" id="RHEA:20441"/>
        <dbReference type="ChEBI" id="CHEBI:15378"/>
        <dbReference type="ChEBI" id="CHEBI:15379"/>
        <dbReference type="ChEBI" id="CHEBI:35235"/>
        <dbReference type="ChEBI" id="CHEBI:61085"/>
        <dbReference type="EC" id="1.13.11.20"/>
    </reaction>
</comment>
<dbReference type="SUPFAM" id="SSF51182">
    <property type="entry name" value="RmlC-like cupins"/>
    <property type="match status" value="1"/>
</dbReference>
<accession>A0A9P7QXW1</accession>
<evidence type="ECO:0000256" key="6">
    <source>
        <dbReference type="ARBA" id="ARBA00022964"/>
    </source>
</evidence>
<dbReference type="Pfam" id="PF05995">
    <property type="entry name" value="CDO_I"/>
    <property type="match status" value="1"/>
</dbReference>
<evidence type="ECO:0000256" key="11">
    <source>
        <dbReference type="PIRSR" id="PIRSR610300-51"/>
    </source>
</evidence>
<evidence type="ECO:0000256" key="10">
    <source>
        <dbReference type="PIRSR" id="PIRSR610300-50"/>
    </source>
</evidence>
<keyword evidence="7 12" id="KW-0560">Oxidoreductase</keyword>
<dbReference type="Gene3D" id="2.60.120.10">
    <property type="entry name" value="Jelly Rolls"/>
    <property type="match status" value="1"/>
</dbReference>
<dbReference type="PANTHER" id="PTHR12918:SF1">
    <property type="entry name" value="CYSTEINE DIOXYGENASE TYPE 1"/>
    <property type="match status" value="1"/>
</dbReference>
<reference evidence="13" key="1">
    <citation type="submission" date="2021-05" db="EMBL/GenBank/DDBJ databases">
        <title>Comparative genomics of three Colletotrichum scovillei strains and genetic complementation revealed genes involved fungal growth and virulence on chili pepper.</title>
        <authorList>
            <person name="Hsieh D.-K."/>
            <person name="Chuang S.-C."/>
            <person name="Chen C.-Y."/>
            <person name="Chao Y.-T."/>
            <person name="Lu M.-Y.J."/>
            <person name="Lee M.-H."/>
            <person name="Shih M.-C."/>
        </authorList>
    </citation>
    <scope>NUCLEOTIDE SEQUENCE</scope>
    <source>
        <strain evidence="13">Coll-153</strain>
    </source>
</reference>
<dbReference type="GO" id="GO:0017172">
    <property type="term" value="F:cysteine dioxygenase activity"/>
    <property type="evidence" value="ECO:0007669"/>
    <property type="project" value="UniProtKB-UniRule"/>
</dbReference>
<evidence type="ECO:0000256" key="3">
    <source>
        <dbReference type="ARBA" id="ARBA00013133"/>
    </source>
</evidence>
<dbReference type="GO" id="GO:0019448">
    <property type="term" value="P:L-cysteine catabolic process"/>
    <property type="evidence" value="ECO:0007669"/>
    <property type="project" value="TreeGrafter"/>
</dbReference>
<proteinExistence type="inferred from homology"/>
<dbReference type="InterPro" id="IPR010300">
    <property type="entry name" value="CDO_1"/>
</dbReference>
<feature type="cross-link" description="3'-(S-cysteinyl)-tyrosine (Cys-Tyr)" evidence="10">
    <location>
        <begin position="137"/>
        <end position="212"/>
    </location>
</feature>
<dbReference type="Proteomes" id="UP000699042">
    <property type="component" value="Unassembled WGS sequence"/>
</dbReference>
<dbReference type="FunFam" id="2.60.120.10:FF:000189">
    <property type="entry name" value="Cysteine dioxygenase"/>
    <property type="match status" value="1"/>
</dbReference>
<dbReference type="EC" id="1.13.11.20" evidence="3 12"/>
<evidence type="ECO:0000256" key="5">
    <source>
        <dbReference type="ARBA" id="ARBA00022784"/>
    </source>
</evidence>
<evidence type="ECO:0000256" key="2">
    <source>
        <dbReference type="ARBA" id="ARBA00006622"/>
    </source>
</evidence>
<evidence type="ECO:0000313" key="13">
    <source>
        <dbReference type="EMBL" id="KAG7044212.1"/>
    </source>
</evidence>
<keyword evidence="4 11" id="KW-0479">Metal-binding</keyword>
<comment type="similarity">
    <text evidence="2 12">Belongs to the cysteine dioxygenase family.</text>
</comment>
<evidence type="ECO:0000256" key="1">
    <source>
        <dbReference type="ARBA" id="ARBA00000629"/>
    </source>
</evidence>
<comment type="cofactor">
    <cofactor evidence="12">
        <name>Fe cation</name>
        <dbReference type="ChEBI" id="CHEBI:24875"/>
    </cofactor>
    <text evidence="12">Binds 1 Fe cation per subunit.</text>
</comment>
<organism evidence="13 14">
    <name type="scientific">Colletotrichum scovillei</name>
    <dbReference type="NCBI Taxonomy" id="1209932"/>
    <lineage>
        <taxon>Eukaryota</taxon>
        <taxon>Fungi</taxon>
        <taxon>Dikarya</taxon>
        <taxon>Ascomycota</taxon>
        <taxon>Pezizomycotina</taxon>
        <taxon>Sordariomycetes</taxon>
        <taxon>Hypocreomycetidae</taxon>
        <taxon>Glomerellales</taxon>
        <taxon>Glomerellaceae</taxon>
        <taxon>Colletotrichum</taxon>
        <taxon>Colletotrichum acutatum species complex</taxon>
    </lineage>
</organism>
<dbReference type="AlphaFoldDB" id="A0A9P7QXW1"/>
<evidence type="ECO:0000256" key="7">
    <source>
        <dbReference type="ARBA" id="ARBA00023002"/>
    </source>
</evidence>
<name>A0A9P7QXW1_9PEZI</name>
<evidence type="ECO:0000256" key="12">
    <source>
        <dbReference type="RuleBase" id="RU366010"/>
    </source>
</evidence>
<evidence type="ECO:0000256" key="4">
    <source>
        <dbReference type="ARBA" id="ARBA00022723"/>
    </source>
</evidence>
<dbReference type="InterPro" id="IPR014710">
    <property type="entry name" value="RmlC-like_jellyroll"/>
</dbReference>
<keyword evidence="6 12" id="KW-0223">Dioxygenase</keyword>
<dbReference type="InterPro" id="IPR011051">
    <property type="entry name" value="RmlC_Cupin_sf"/>
</dbReference>
<comment type="caution">
    <text evidence="13">The sequence shown here is derived from an EMBL/GenBank/DDBJ whole genome shotgun (WGS) entry which is preliminary data.</text>
</comment>
<dbReference type="EMBL" id="JAESDN010000011">
    <property type="protein sequence ID" value="KAG7044212.1"/>
    <property type="molecule type" value="Genomic_DNA"/>
</dbReference>
<feature type="binding site" evidence="11">
    <location>
        <position position="132"/>
    </location>
    <ligand>
        <name>Fe cation</name>
        <dbReference type="ChEBI" id="CHEBI:24875"/>
        <note>catalytic</note>
    </ligand>
</feature>
<dbReference type="CDD" id="cd10548">
    <property type="entry name" value="cupin_CDO"/>
    <property type="match status" value="1"/>
</dbReference>
<evidence type="ECO:0000256" key="8">
    <source>
        <dbReference type="ARBA" id="ARBA00023004"/>
    </source>
</evidence>
<feature type="binding site" evidence="11">
    <location>
        <position position="130"/>
    </location>
    <ligand>
        <name>Fe cation</name>
        <dbReference type="ChEBI" id="CHEBI:24875"/>
        <note>catalytic</note>
    </ligand>
</feature>
<evidence type="ECO:0000313" key="14">
    <source>
        <dbReference type="Proteomes" id="UP000699042"/>
    </source>
</evidence>
<keyword evidence="5 10" id="KW-0883">Thioether bond</keyword>
<dbReference type="GO" id="GO:0008198">
    <property type="term" value="F:ferrous iron binding"/>
    <property type="evidence" value="ECO:0007669"/>
    <property type="project" value="TreeGrafter"/>
</dbReference>
<keyword evidence="14" id="KW-1185">Reference proteome</keyword>
<evidence type="ECO:0000256" key="9">
    <source>
        <dbReference type="ARBA" id="ARBA00070673"/>
    </source>
</evidence>